<dbReference type="EMBL" id="CAADFL010000510">
    <property type="protein sequence ID" value="VFK17893.1"/>
    <property type="molecule type" value="Genomic_DNA"/>
</dbReference>
<organism evidence="1">
    <name type="scientific">Candidatus Kentrum sp. FM</name>
    <dbReference type="NCBI Taxonomy" id="2126340"/>
    <lineage>
        <taxon>Bacteria</taxon>
        <taxon>Pseudomonadati</taxon>
        <taxon>Pseudomonadota</taxon>
        <taxon>Gammaproteobacteria</taxon>
        <taxon>Candidatus Kentrum</taxon>
    </lineage>
</organism>
<reference evidence="1" key="1">
    <citation type="submission" date="2019-02" db="EMBL/GenBank/DDBJ databases">
        <authorList>
            <person name="Gruber-Vodicka R. H."/>
            <person name="Seah K. B. B."/>
        </authorList>
    </citation>
    <scope>NUCLEOTIDE SEQUENCE</scope>
    <source>
        <strain evidence="1">BECK_BZ164</strain>
    </source>
</reference>
<gene>
    <name evidence="1" type="ORF">BECKFM1743B_GA0114221_105102</name>
</gene>
<sequence>MTNLYAWNTARAGSVAYPNVRGARLFHPTRGRIPRVGIRGVSMPNLHAWNTARAGFVAYPNVREARLFHPTRGRIPRVGIRGVSMPNLHAWNTARAGFVAYPNVRGARLFHPTRGRQFFGCSIHPSPNKKIRPNEKDKALLDSGLIDGMRT</sequence>
<accession>A0A450WLG9</accession>
<protein>
    <submittedName>
        <fullName evidence="1">Uncharacterized protein</fullName>
    </submittedName>
</protein>
<name>A0A450WLG9_9GAMM</name>
<dbReference type="AlphaFoldDB" id="A0A450WLG9"/>
<proteinExistence type="predicted"/>
<evidence type="ECO:0000313" key="1">
    <source>
        <dbReference type="EMBL" id="VFK17893.1"/>
    </source>
</evidence>